<keyword evidence="4 8" id="KW-0812">Transmembrane</keyword>
<protein>
    <submittedName>
        <fullName evidence="9">Xanthine permease</fullName>
    </submittedName>
</protein>
<dbReference type="InterPro" id="IPR006043">
    <property type="entry name" value="NCS2"/>
</dbReference>
<feature type="transmembrane region" description="Helical" evidence="8">
    <location>
        <begin position="191"/>
        <end position="212"/>
    </location>
</feature>
<evidence type="ECO:0000313" key="9">
    <source>
        <dbReference type="EMBL" id="GBC61257.1"/>
    </source>
</evidence>
<gene>
    <name evidence="9" type="ORF">DENIS_2217</name>
</gene>
<evidence type="ECO:0000256" key="4">
    <source>
        <dbReference type="ARBA" id="ARBA00022692"/>
    </source>
</evidence>
<keyword evidence="3" id="KW-0813">Transport</keyword>
<feature type="transmembrane region" description="Helical" evidence="8">
    <location>
        <begin position="54"/>
        <end position="72"/>
    </location>
</feature>
<accession>A0A401FWA7</accession>
<feature type="transmembrane region" description="Helical" evidence="8">
    <location>
        <begin position="401"/>
        <end position="425"/>
    </location>
</feature>
<dbReference type="PANTHER" id="PTHR42810">
    <property type="entry name" value="PURINE PERMEASE C1399.01C-RELATED"/>
    <property type="match status" value="1"/>
</dbReference>
<feature type="transmembrane region" description="Helical" evidence="8">
    <location>
        <begin position="79"/>
        <end position="96"/>
    </location>
</feature>
<evidence type="ECO:0000256" key="7">
    <source>
        <dbReference type="SAM" id="MobiDB-lite"/>
    </source>
</evidence>
<dbReference type="GO" id="GO:0005886">
    <property type="term" value="C:plasma membrane"/>
    <property type="evidence" value="ECO:0007669"/>
    <property type="project" value="TreeGrafter"/>
</dbReference>
<feature type="region of interest" description="Disordered" evidence="7">
    <location>
        <begin position="431"/>
        <end position="451"/>
    </location>
</feature>
<dbReference type="AlphaFoldDB" id="A0A401FWA7"/>
<comment type="caution">
    <text evidence="9">The sequence shown here is derived from an EMBL/GenBank/DDBJ whole genome shotgun (WGS) entry which is preliminary data.</text>
</comment>
<dbReference type="EMBL" id="BEXT01000001">
    <property type="protein sequence ID" value="GBC61257.1"/>
    <property type="molecule type" value="Genomic_DNA"/>
</dbReference>
<keyword evidence="5 8" id="KW-1133">Transmembrane helix</keyword>
<feature type="transmembrane region" description="Helical" evidence="8">
    <location>
        <begin position="273"/>
        <end position="294"/>
    </location>
</feature>
<feature type="transmembrane region" description="Helical" evidence="8">
    <location>
        <begin position="134"/>
        <end position="156"/>
    </location>
</feature>
<dbReference type="Pfam" id="PF00860">
    <property type="entry name" value="Xan_ur_permease"/>
    <property type="match status" value="1"/>
</dbReference>
<sequence length="451" mass="48363">MKQLIIKYGLDERPPLAQTLIFGLQWLAITIATVIIIGKVVAGLHFTDSGQQLLYMQKLFFVMATSLFFQVLWGHRLPLITGPATVLLVAILAGAGSDINAIYTSIAAGGAFLVLLSVTGLFSRISRYFTSRVVATILMLIALTITPTILNLILIAASTETALTNLGFALLFFMAMIIADRLLPGIWKSTMIVWAIIAGSICYLLLVPPEVWRDRGQLGLVSNFFTDFTTTLIWEPGLLISFLICFIALSINDLGSIQAVGQLIRPPAMKRRVTAGITLSGLSNMLAGFFGVIGPVNFSMSVGIIAANGNASRFTLIPTSLGLLAMAFFPGVVAFAWNVPSVVVGTILLYIMCSQLAAGLMVAFGTDGFSFQDGLIIGIPMMVSILVSYLPAPVKAAFPPLLMPVIGNGFVMGVLAVLILEHIVYRRETSQPTQQSPQADPLSGTSRQKCA</sequence>
<evidence type="ECO:0000313" key="10">
    <source>
        <dbReference type="Proteomes" id="UP000288096"/>
    </source>
</evidence>
<evidence type="ECO:0000256" key="1">
    <source>
        <dbReference type="ARBA" id="ARBA00004141"/>
    </source>
</evidence>
<comment type="subcellular location">
    <subcellularLocation>
        <location evidence="1">Membrane</location>
        <topology evidence="1">Multi-pass membrane protein</topology>
    </subcellularLocation>
</comment>
<dbReference type="OrthoDB" id="9805749at2"/>
<evidence type="ECO:0000256" key="8">
    <source>
        <dbReference type="SAM" id="Phobius"/>
    </source>
</evidence>
<reference evidence="10" key="1">
    <citation type="submission" date="2017-11" db="EMBL/GenBank/DDBJ databases">
        <authorList>
            <person name="Watanabe M."/>
            <person name="Kojima H."/>
        </authorList>
    </citation>
    <scope>NUCLEOTIDE SEQUENCE [LARGE SCALE GENOMIC DNA]</scope>
    <source>
        <strain evidence="10">Tokyo 01</strain>
    </source>
</reference>
<feature type="transmembrane region" description="Helical" evidence="8">
    <location>
        <begin position="20"/>
        <end position="42"/>
    </location>
</feature>
<dbReference type="NCBIfam" id="NF037981">
    <property type="entry name" value="NCS2_1"/>
    <property type="match status" value="1"/>
</dbReference>
<feature type="transmembrane region" description="Helical" evidence="8">
    <location>
        <begin position="314"/>
        <end position="335"/>
    </location>
</feature>
<proteinExistence type="inferred from homology"/>
<evidence type="ECO:0000256" key="2">
    <source>
        <dbReference type="ARBA" id="ARBA00008821"/>
    </source>
</evidence>
<feature type="transmembrane region" description="Helical" evidence="8">
    <location>
        <begin position="102"/>
        <end position="122"/>
    </location>
</feature>
<keyword evidence="6 8" id="KW-0472">Membrane</keyword>
<comment type="similarity">
    <text evidence="2">Belongs to the nucleobase:cation symporter-2 (NCS2) (TC 2.A.40) family.</text>
</comment>
<dbReference type="PANTHER" id="PTHR42810:SF1">
    <property type="entry name" value="PURINE PERMEASE YWDJ-RELATED"/>
    <property type="match status" value="1"/>
</dbReference>
<name>A0A401FWA7_9BACT</name>
<organism evidence="9 10">
    <name type="scientific">Desulfonema ishimotonii</name>
    <dbReference type="NCBI Taxonomy" id="45657"/>
    <lineage>
        <taxon>Bacteria</taxon>
        <taxon>Pseudomonadati</taxon>
        <taxon>Thermodesulfobacteriota</taxon>
        <taxon>Desulfobacteria</taxon>
        <taxon>Desulfobacterales</taxon>
        <taxon>Desulfococcaceae</taxon>
        <taxon>Desulfonema</taxon>
    </lineage>
</organism>
<feature type="transmembrane region" description="Helical" evidence="8">
    <location>
        <begin position="342"/>
        <end position="363"/>
    </location>
</feature>
<feature type="transmembrane region" description="Helical" evidence="8">
    <location>
        <begin position="232"/>
        <end position="252"/>
    </location>
</feature>
<evidence type="ECO:0000256" key="6">
    <source>
        <dbReference type="ARBA" id="ARBA00023136"/>
    </source>
</evidence>
<dbReference type="RefSeq" id="WP_124328565.1">
    <property type="nucleotide sequence ID" value="NZ_BEXT01000001.1"/>
</dbReference>
<dbReference type="GO" id="GO:0042907">
    <property type="term" value="F:xanthine transmembrane transporter activity"/>
    <property type="evidence" value="ECO:0007669"/>
    <property type="project" value="TreeGrafter"/>
</dbReference>
<evidence type="ECO:0000256" key="3">
    <source>
        <dbReference type="ARBA" id="ARBA00022448"/>
    </source>
</evidence>
<dbReference type="Proteomes" id="UP000288096">
    <property type="component" value="Unassembled WGS sequence"/>
</dbReference>
<keyword evidence="10" id="KW-1185">Reference proteome</keyword>
<feature type="transmembrane region" description="Helical" evidence="8">
    <location>
        <begin position="162"/>
        <end position="179"/>
    </location>
</feature>
<reference evidence="10" key="2">
    <citation type="submission" date="2019-01" db="EMBL/GenBank/DDBJ databases">
        <title>Genome sequence of Desulfonema ishimotonii strain Tokyo 01.</title>
        <authorList>
            <person name="Fukui M."/>
        </authorList>
    </citation>
    <scope>NUCLEOTIDE SEQUENCE [LARGE SCALE GENOMIC DNA]</scope>
    <source>
        <strain evidence="10">Tokyo 01</strain>
    </source>
</reference>
<evidence type="ECO:0000256" key="5">
    <source>
        <dbReference type="ARBA" id="ARBA00022989"/>
    </source>
</evidence>